<organism evidence="5 6">
    <name type="scientific">Candidatus Coatesbacteria bacterium 4484_99</name>
    <dbReference type="NCBI Taxonomy" id="1970774"/>
    <lineage>
        <taxon>Bacteria</taxon>
        <taxon>Candidatus Coatesiibacteriota</taxon>
    </lineage>
</organism>
<evidence type="ECO:0000256" key="2">
    <source>
        <dbReference type="ARBA" id="ARBA00022840"/>
    </source>
</evidence>
<evidence type="ECO:0000259" key="4">
    <source>
        <dbReference type="PROSITE" id="PS50125"/>
    </source>
</evidence>
<dbReference type="Gene3D" id="3.40.50.300">
    <property type="entry name" value="P-loop containing nucleotide triphosphate hydrolases"/>
    <property type="match status" value="1"/>
</dbReference>
<dbReference type="InterPro" id="IPR001054">
    <property type="entry name" value="A/G_cyclase"/>
</dbReference>
<dbReference type="PROSITE" id="PS50005">
    <property type="entry name" value="TPR"/>
    <property type="match status" value="1"/>
</dbReference>
<dbReference type="InterPro" id="IPR041664">
    <property type="entry name" value="AAA_16"/>
</dbReference>
<gene>
    <name evidence="5" type="ORF">B6D57_01610</name>
</gene>
<evidence type="ECO:0000256" key="1">
    <source>
        <dbReference type="ARBA" id="ARBA00022741"/>
    </source>
</evidence>
<dbReference type="Gene3D" id="3.30.70.1230">
    <property type="entry name" value="Nucleotide cyclase"/>
    <property type="match status" value="2"/>
</dbReference>
<feature type="repeat" description="TPR" evidence="3">
    <location>
        <begin position="952"/>
        <end position="985"/>
    </location>
</feature>
<dbReference type="SUPFAM" id="SSF52540">
    <property type="entry name" value="P-loop containing nucleoside triphosphate hydrolases"/>
    <property type="match status" value="1"/>
</dbReference>
<dbReference type="Pfam" id="PF13374">
    <property type="entry name" value="TPR_10"/>
    <property type="match status" value="1"/>
</dbReference>
<evidence type="ECO:0000313" key="5">
    <source>
        <dbReference type="EMBL" id="OQX90903.1"/>
    </source>
</evidence>
<dbReference type="PANTHER" id="PTHR16305:SF28">
    <property type="entry name" value="GUANYLATE CYCLASE DOMAIN-CONTAINING PROTEIN"/>
    <property type="match status" value="1"/>
</dbReference>
<dbReference type="CDD" id="cd07302">
    <property type="entry name" value="CHD"/>
    <property type="match status" value="2"/>
</dbReference>
<keyword evidence="3" id="KW-0802">TPR repeat</keyword>
<dbReference type="InterPro" id="IPR011990">
    <property type="entry name" value="TPR-like_helical_dom_sf"/>
</dbReference>
<dbReference type="SMART" id="SM00028">
    <property type="entry name" value="TPR"/>
    <property type="match status" value="6"/>
</dbReference>
<dbReference type="SUPFAM" id="SSF55073">
    <property type="entry name" value="Nucleotide cyclase"/>
    <property type="match status" value="2"/>
</dbReference>
<dbReference type="SMART" id="SM00044">
    <property type="entry name" value="CYCc"/>
    <property type="match status" value="1"/>
</dbReference>
<protein>
    <recommendedName>
        <fullName evidence="4">Guanylate cyclase domain-containing protein</fullName>
    </recommendedName>
</protein>
<dbReference type="GO" id="GO:0004016">
    <property type="term" value="F:adenylate cyclase activity"/>
    <property type="evidence" value="ECO:0007669"/>
    <property type="project" value="UniProtKB-ARBA"/>
</dbReference>
<accession>A0A1W9S262</accession>
<proteinExistence type="predicted"/>
<dbReference type="InterPro" id="IPR029787">
    <property type="entry name" value="Nucleotide_cyclase"/>
</dbReference>
<dbReference type="InterPro" id="IPR027417">
    <property type="entry name" value="P-loop_NTPase"/>
</dbReference>
<dbReference type="Gene3D" id="1.25.40.10">
    <property type="entry name" value="Tetratricopeptide repeat domain"/>
    <property type="match status" value="2"/>
</dbReference>
<dbReference type="InterPro" id="IPR019734">
    <property type="entry name" value="TPR_rpt"/>
</dbReference>
<evidence type="ECO:0000313" key="6">
    <source>
        <dbReference type="Proteomes" id="UP000192611"/>
    </source>
</evidence>
<dbReference type="GO" id="GO:0035556">
    <property type="term" value="P:intracellular signal transduction"/>
    <property type="evidence" value="ECO:0007669"/>
    <property type="project" value="InterPro"/>
</dbReference>
<dbReference type="Proteomes" id="UP000192611">
    <property type="component" value="Unassembled WGS sequence"/>
</dbReference>
<dbReference type="GO" id="GO:0005737">
    <property type="term" value="C:cytoplasm"/>
    <property type="evidence" value="ECO:0007669"/>
    <property type="project" value="TreeGrafter"/>
</dbReference>
<dbReference type="Pfam" id="PF00211">
    <property type="entry name" value="Guanylate_cyc"/>
    <property type="match status" value="1"/>
</dbReference>
<dbReference type="GO" id="GO:0009190">
    <property type="term" value="P:cyclic nucleotide biosynthetic process"/>
    <property type="evidence" value="ECO:0007669"/>
    <property type="project" value="InterPro"/>
</dbReference>
<comment type="caution">
    <text evidence="5">The sequence shown here is derived from an EMBL/GenBank/DDBJ whole genome shotgun (WGS) entry which is preliminary data.</text>
</comment>
<dbReference type="EMBL" id="NATQ01000021">
    <property type="protein sequence ID" value="OQX90903.1"/>
    <property type="molecule type" value="Genomic_DNA"/>
</dbReference>
<dbReference type="Pfam" id="PF13424">
    <property type="entry name" value="TPR_12"/>
    <property type="match status" value="1"/>
</dbReference>
<dbReference type="PROSITE" id="PS50125">
    <property type="entry name" value="GUANYLATE_CYCLASE_2"/>
    <property type="match status" value="2"/>
</dbReference>
<sequence>MVVDLSGFSDLSDGISSVSRNAPEEILRIINQLFSAVLDVVFEYGGILLKFSGDSLLVLFRGVRGNIRVESRFQAVSCAYMIKERLSEIGEVETPIGKVKLTVNMAITSGRFADLRVGSHSRIERVISGSVVEELARCEDVTGAGEITLTQRAHRYIEDYIEVEHKRGTGFLTLSSVEFNPKEHKRDIEMPDTTSLELDRIKPYLPIGVLEKIISLPEELPLIGEHRKAVILFMNYIGLKRDLAVQNRFFNTAQRVVRKYEGMINKIDPFKVGDRMMIVFGVPFAHEDDEMRAGMCAVELMKELLAENRDVRIKMGINTGHLFAGNLGSDMRREYTVIGGTVNIASRLMEKAPPNTILASDDLCLKIELRFWISPLGEMKLKGIEKAVKVSIIQGLRRVPLLVSERRLMVGREDEVNKVKDFIGRVSSGSGNILVIEGDAGIGKTRLIEETISIAVDNNFRIYKGDCTSFGRDIPYYLWRSILNDYFGVTPFEDRDVVEEKVEIILKGIGQAEWTPVLCQAMGFDVKDNPLTASLDTELKRQRVFDMVLSILKELANREPVLLVLDDLQWVDGTSKELLSFISSRILNDRVFILLALRPEIDISDIKGRENCETIELESLDDSSIEDLIRDRVGLDEVPDEFIRLVIDNGNGNPFYTEEIINLLFEKGLIVRDEKGRAFIKEGVREIDIPQTINDTILSRIDFLDERTKGVLKVASIIGRVFTLRELEALQDIARGEELRGILEELEQFDITLLNEGEPEWEYIFKHIMTHEVVYSTIPYSVRTDLHHKVAVYLEEEMWGDVSGRYEIIAYHYSRANEYWKAYEFYIRAAEKAARSLSCRDGLRLYELADENLSKMRENNLIDEREYLSKLFELKDGMDDLYHIVGDRDNQEKGTQELLKIADMTGDEELKARACIKSARYFNIVDESDRSRRLAERAYEISTKLKVDSMRFKAFQEIGVSYWLKGMGDEALRYFSQCLDIAEKNEFNEGIIDALLNMGLVYSMKGMYSEEIDNCLRALEIAEEIDALYKQIQILNNISAVYMDLGELDTAEDYLTKLLDMAKKTGVRIYEMLAVLNLGILNIERLSFDNVIENLENGLSIAMDLRSGMGIENAYMMMGNYYMDIGHYRRSEEYLNRAFEKSVEIGDKMTEGRVRILLTSLAISTSNWQGAEENIKKANTIAVESGIEHIELENCYNRSLMLLETCKYKDAIEMAHKTMELADAMGSHFHRVASRFIKAISLYNINYDRDMQEELVKTASKIMDESIKKPAQELRLNTLLLRYYYETGDSNSAKTLLGNLQNQISMVRDNISDLSIRQSFMSSYLVKKIVNISEELK</sequence>
<keyword evidence="2" id="KW-0067">ATP-binding</keyword>
<dbReference type="Pfam" id="PF13191">
    <property type="entry name" value="AAA_16"/>
    <property type="match status" value="1"/>
</dbReference>
<dbReference type="PANTHER" id="PTHR16305">
    <property type="entry name" value="TESTICULAR SOLUBLE ADENYLYL CYCLASE"/>
    <property type="match status" value="1"/>
</dbReference>
<keyword evidence="1" id="KW-0547">Nucleotide-binding</keyword>
<dbReference type="GO" id="GO:0005524">
    <property type="term" value="F:ATP binding"/>
    <property type="evidence" value="ECO:0007669"/>
    <property type="project" value="UniProtKB-KW"/>
</dbReference>
<dbReference type="SUPFAM" id="SSF48452">
    <property type="entry name" value="TPR-like"/>
    <property type="match status" value="2"/>
</dbReference>
<feature type="domain" description="Guanylate cyclase" evidence="4">
    <location>
        <begin position="272"/>
        <end position="349"/>
    </location>
</feature>
<evidence type="ECO:0000256" key="3">
    <source>
        <dbReference type="PROSITE-ProRule" id="PRU00339"/>
    </source>
</evidence>
<reference evidence="6" key="1">
    <citation type="submission" date="2017-03" db="EMBL/GenBank/DDBJ databases">
        <title>Novel pathways for hydrocarbon cycling and metabolic interdependencies in hydrothermal sediment communities.</title>
        <authorList>
            <person name="Dombrowski N."/>
            <person name="Seitz K."/>
            <person name="Teske A."/>
            <person name="Baker B."/>
        </authorList>
    </citation>
    <scope>NUCLEOTIDE SEQUENCE [LARGE SCALE GENOMIC DNA]</scope>
</reference>
<feature type="domain" description="Guanylate cyclase" evidence="4">
    <location>
        <begin position="1"/>
        <end position="139"/>
    </location>
</feature>
<name>A0A1W9S262_9BACT</name>
<dbReference type="Pfam" id="PF13181">
    <property type="entry name" value="TPR_8"/>
    <property type="match status" value="1"/>
</dbReference>